<organism evidence="1 2">
    <name type="scientific">Auriscalpium vulgare</name>
    <dbReference type="NCBI Taxonomy" id="40419"/>
    <lineage>
        <taxon>Eukaryota</taxon>
        <taxon>Fungi</taxon>
        <taxon>Dikarya</taxon>
        <taxon>Basidiomycota</taxon>
        <taxon>Agaricomycotina</taxon>
        <taxon>Agaricomycetes</taxon>
        <taxon>Russulales</taxon>
        <taxon>Auriscalpiaceae</taxon>
        <taxon>Auriscalpium</taxon>
    </lineage>
</organism>
<dbReference type="EMBL" id="MU276387">
    <property type="protein sequence ID" value="KAI0038921.1"/>
    <property type="molecule type" value="Genomic_DNA"/>
</dbReference>
<reference evidence="1" key="2">
    <citation type="journal article" date="2022" name="New Phytol.">
        <title>Evolutionary transition to the ectomycorrhizal habit in the genomes of a hyperdiverse lineage of mushroom-forming fungi.</title>
        <authorList>
            <person name="Looney B."/>
            <person name="Miyauchi S."/>
            <person name="Morin E."/>
            <person name="Drula E."/>
            <person name="Courty P.E."/>
            <person name="Kohler A."/>
            <person name="Kuo A."/>
            <person name="LaButti K."/>
            <person name="Pangilinan J."/>
            <person name="Lipzen A."/>
            <person name="Riley R."/>
            <person name="Andreopoulos W."/>
            <person name="He G."/>
            <person name="Johnson J."/>
            <person name="Nolan M."/>
            <person name="Tritt A."/>
            <person name="Barry K.W."/>
            <person name="Grigoriev I.V."/>
            <person name="Nagy L.G."/>
            <person name="Hibbett D."/>
            <person name="Henrissat B."/>
            <person name="Matheny P.B."/>
            <person name="Labbe J."/>
            <person name="Martin F.M."/>
        </authorList>
    </citation>
    <scope>NUCLEOTIDE SEQUENCE</scope>
    <source>
        <strain evidence="1">FP105234-sp</strain>
    </source>
</reference>
<reference evidence="1" key="1">
    <citation type="submission" date="2021-02" db="EMBL/GenBank/DDBJ databases">
        <authorList>
            <consortium name="DOE Joint Genome Institute"/>
            <person name="Ahrendt S."/>
            <person name="Looney B.P."/>
            <person name="Miyauchi S."/>
            <person name="Morin E."/>
            <person name="Drula E."/>
            <person name="Courty P.E."/>
            <person name="Chicoki N."/>
            <person name="Fauchery L."/>
            <person name="Kohler A."/>
            <person name="Kuo A."/>
            <person name="Labutti K."/>
            <person name="Pangilinan J."/>
            <person name="Lipzen A."/>
            <person name="Riley R."/>
            <person name="Andreopoulos W."/>
            <person name="He G."/>
            <person name="Johnson J."/>
            <person name="Barry K.W."/>
            <person name="Grigoriev I.V."/>
            <person name="Nagy L."/>
            <person name="Hibbett D."/>
            <person name="Henrissat B."/>
            <person name="Matheny P.B."/>
            <person name="Labbe J."/>
            <person name="Martin F."/>
        </authorList>
    </citation>
    <scope>NUCLEOTIDE SEQUENCE</scope>
    <source>
        <strain evidence="1">FP105234-sp</strain>
    </source>
</reference>
<sequence length="63" mass="6739">MAHQVHYNLTLTEPGHYIFQSTTAWWAGTHQAPSPFATTGAPAFFSPASAPTFAPVAAPVFVH</sequence>
<gene>
    <name evidence="1" type="ORF">FA95DRAFT_1612999</name>
</gene>
<accession>A0ACB8R474</accession>
<name>A0ACB8R474_9AGAM</name>
<dbReference type="Proteomes" id="UP000814033">
    <property type="component" value="Unassembled WGS sequence"/>
</dbReference>
<comment type="caution">
    <text evidence="1">The sequence shown here is derived from an EMBL/GenBank/DDBJ whole genome shotgun (WGS) entry which is preliminary data.</text>
</comment>
<evidence type="ECO:0000313" key="1">
    <source>
        <dbReference type="EMBL" id="KAI0038921.1"/>
    </source>
</evidence>
<protein>
    <submittedName>
        <fullName evidence="1">Uncharacterized protein</fullName>
    </submittedName>
</protein>
<evidence type="ECO:0000313" key="2">
    <source>
        <dbReference type="Proteomes" id="UP000814033"/>
    </source>
</evidence>
<keyword evidence="2" id="KW-1185">Reference proteome</keyword>
<proteinExistence type="predicted"/>